<feature type="binding site" evidence="2">
    <location>
        <position position="226"/>
    </location>
    <ligand>
        <name>a divalent metal cation</name>
        <dbReference type="ChEBI" id="CHEBI:60240"/>
    </ligand>
</feature>
<evidence type="ECO:0000256" key="1">
    <source>
        <dbReference type="PIRSR" id="PIRSR605511-1"/>
    </source>
</evidence>
<evidence type="ECO:0000256" key="2">
    <source>
        <dbReference type="PIRSR" id="PIRSR605511-2"/>
    </source>
</evidence>
<gene>
    <name evidence="4" type="ORF">EXY23_13235</name>
</gene>
<dbReference type="EMBL" id="SKBM01000011">
    <property type="protein sequence ID" value="TCZ61089.1"/>
    <property type="molecule type" value="Genomic_DNA"/>
</dbReference>
<dbReference type="Pfam" id="PF08450">
    <property type="entry name" value="SGL"/>
    <property type="match status" value="1"/>
</dbReference>
<keyword evidence="5" id="KW-1185">Reference proteome</keyword>
<dbReference type="InterPro" id="IPR005511">
    <property type="entry name" value="SMP-30"/>
</dbReference>
<sequence length="302" mass="32571">MSFFAPPPRLGTEVFTRLPDRYRRPRPTEWARWNRGGREIDSFLEGPCFDAEGRLYVTDIPFGRIFRISAAGEWEQVAEYDGWPNGLKVLPDGGLLVTDYKRGLIRIDPATGGITPLLETARSEGFKGLNDLCLGADGSVFLTDQGQTGLHDPTGRVYRLRPEGRLELLIGTVPSPNGIVVAPDLSHLLVAVTRANQIWRLPLHADGAVTKAGIFCHLHGGPGGPDGLAWDPEGNLLVAHTGVGTIWRLSPHAEPMLGITSCAGASTTNLCLGGPDGRDLFITESETGSILRARLEAPGPAR</sequence>
<feature type="active site" description="Proton donor/acceptor" evidence="1">
    <location>
        <position position="226"/>
    </location>
</feature>
<name>A0A4R4DKE5_9PROT</name>
<dbReference type="GO" id="GO:0046872">
    <property type="term" value="F:metal ion binding"/>
    <property type="evidence" value="ECO:0007669"/>
    <property type="project" value="UniProtKB-KW"/>
</dbReference>
<keyword evidence="2" id="KW-0862">Zinc</keyword>
<reference evidence="4 5" key="1">
    <citation type="submission" date="2019-03" db="EMBL/GenBank/DDBJ databases">
        <title>Paracraurococcus aquatilis NE82 genome sequence.</title>
        <authorList>
            <person name="Zhao Y."/>
            <person name="Du Z."/>
        </authorList>
    </citation>
    <scope>NUCLEOTIDE SEQUENCE [LARGE SCALE GENOMIC DNA]</scope>
    <source>
        <strain evidence="4 5">NE82</strain>
    </source>
</reference>
<dbReference type="Gene3D" id="2.120.10.30">
    <property type="entry name" value="TolB, C-terminal domain"/>
    <property type="match status" value="1"/>
</dbReference>
<dbReference type="InterPro" id="IPR011042">
    <property type="entry name" value="6-blade_b-propeller_TolB-like"/>
</dbReference>
<dbReference type="SUPFAM" id="SSF63829">
    <property type="entry name" value="Calcium-dependent phosphotriesterase"/>
    <property type="match status" value="1"/>
</dbReference>
<organism evidence="4 5">
    <name type="scientific">Roseicella aquatilis</name>
    <dbReference type="NCBI Taxonomy" id="2527868"/>
    <lineage>
        <taxon>Bacteria</taxon>
        <taxon>Pseudomonadati</taxon>
        <taxon>Pseudomonadota</taxon>
        <taxon>Alphaproteobacteria</taxon>
        <taxon>Acetobacterales</taxon>
        <taxon>Roseomonadaceae</taxon>
        <taxon>Roseicella</taxon>
    </lineage>
</organism>
<dbReference type="OrthoDB" id="241638at2"/>
<comment type="caution">
    <text evidence="4">The sequence shown here is derived from an EMBL/GenBank/DDBJ whole genome shotgun (WGS) entry which is preliminary data.</text>
</comment>
<feature type="binding site" evidence="2">
    <location>
        <position position="177"/>
    </location>
    <ligand>
        <name>a divalent metal cation</name>
        <dbReference type="ChEBI" id="CHEBI:60240"/>
    </ligand>
</feature>
<dbReference type="Proteomes" id="UP000295023">
    <property type="component" value="Unassembled WGS sequence"/>
</dbReference>
<evidence type="ECO:0000313" key="4">
    <source>
        <dbReference type="EMBL" id="TCZ61089.1"/>
    </source>
</evidence>
<comment type="cofactor">
    <cofactor evidence="2">
        <name>Zn(2+)</name>
        <dbReference type="ChEBI" id="CHEBI:29105"/>
    </cofactor>
    <text evidence="2">Binds 1 divalent metal cation per subunit.</text>
</comment>
<dbReference type="PANTHER" id="PTHR47572:SF5">
    <property type="entry name" value="BLR2277 PROTEIN"/>
    <property type="match status" value="1"/>
</dbReference>
<proteinExistence type="predicted"/>
<protein>
    <submittedName>
        <fullName evidence="4">SMP-30/gluconolactonase/LRE family protein</fullName>
    </submittedName>
</protein>
<dbReference type="PANTHER" id="PTHR47572">
    <property type="entry name" value="LIPOPROTEIN-RELATED"/>
    <property type="match status" value="1"/>
</dbReference>
<dbReference type="RefSeq" id="WP_132289729.1">
    <property type="nucleotide sequence ID" value="NZ_SKBM01000011.1"/>
</dbReference>
<keyword evidence="2" id="KW-0479">Metal-binding</keyword>
<accession>A0A4R4DKE5</accession>
<evidence type="ECO:0000313" key="5">
    <source>
        <dbReference type="Proteomes" id="UP000295023"/>
    </source>
</evidence>
<feature type="binding site" evidence="2">
    <location>
        <position position="130"/>
    </location>
    <ligand>
        <name>substrate</name>
    </ligand>
</feature>
<evidence type="ECO:0000259" key="3">
    <source>
        <dbReference type="Pfam" id="PF08450"/>
    </source>
</evidence>
<dbReference type="InterPro" id="IPR051262">
    <property type="entry name" value="SMP-30/CGR1_Lactonase"/>
</dbReference>
<dbReference type="PRINTS" id="PR01790">
    <property type="entry name" value="SMP30FAMILY"/>
</dbReference>
<feature type="domain" description="SMP-30/Gluconolactonase/LRE-like region" evidence="3">
    <location>
        <begin position="45"/>
        <end position="284"/>
    </location>
</feature>
<feature type="binding site" evidence="2">
    <location>
        <position position="45"/>
    </location>
    <ligand>
        <name>a divalent metal cation</name>
        <dbReference type="ChEBI" id="CHEBI:60240"/>
    </ligand>
</feature>
<dbReference type="AlphaFoldDB" id="A0A4R4DKE5"/>
<dbReference type="InterPro" id="IPR013658">
    <property type="entry name" value="SGL"/>
</dbReference>